<evidence type="ECO:0000313" key="2">
    <source>
        <dbReference type="Proteomes" id="UP000324897"/>
    </source>
</evidence>
<proteinExistence type="predicted"/>
<accession>A0A5J9WLA4</accession>
<name>A0A5J9WLA4_9POAL</name>
<keyword evidence="2" id="KW-1185">Reference proteome</keyword>
<dbReference type="EMBL" id="RWGY01000004">
    <property type="protein sequence ID" value="TVU48706.1"/>
    <property type="molecule type" value="Genomic_DNA"/>
</dbReference>
<organism evidence="1 2">
    <name type="scientific">Eragrostis curvula</name>
    <name type="common">weeping love grass</name>
    <dbReference type="NCBI Taxonomy" id="38414"/>
    <lineage>
        <taxon>Eukaryota</taxon>
        <taxon>Viridiplantae</taxon>
        <taxon>Streptophyta</taxon>
        <taxon>Embryophyta</taxon>
        <taxon>Tracheophyta</taxon>
        <taxon>Spermatophyta</taxon>
        <taxon>Magnoliopsida</taxon>
        <taxon>Liliopsida</taxon>
        <taxon>Poales</taxon>
        <taxon>Poaceae</taxon>
        <taxon>PACMAD clade</taxon>
        <taxon>Chloridoideae</taxon>
        <taxon>Eragrostideae</taxon>
        <taxon>Eragrostidinae</taxon>
        <taxon>Eragrostis</taxon>
    </lineage>
</organism>
<gene>
    <name evidence="1" type="ORF">EJB05_08351</name>
</gene>
<protein>
    <submittedName>
        <fullName evidence="1">Uncharacterized protein</fullName>
    </submittedName>
</protein>
<evidence type="ECO:0000313" key="1">
    <source>
        <dbReference type="EMBL" id="TVU48706.1"/>
    </source>
</evidence>
<dbReference type="Proteomes" id="UP000324897">
    <property type="component" value="Chromosome 5"/>
</dbReference>
<dbReference type="AlphaFoldDB" id="A0A5J9WLA4"/>
<reference evidence="1 2" key="1">
    <citation type="journal article" date="2019" name="Sci. Rep.">
        <title>A high-quality genome of Eragrostis curvula grass provides insights into Poaceae evolution and supports new strategies to enhance forage quality.</title>
        <authorList>
            <person name="Carballo J."/>
            <person name="Santos B.A.C.M."/>
            <person name="Zappacosta D."/>
            <person name="Garbus I."/>
            <person name="Selva J.P."/>
            <person name="Gallo C.A."/>
            <person name="Diaz A."/>
            <person name="Albertini E."/>
            <person name="Caccamo M."/>
            <person name="Echenique V."/>
        </authorList>
    </citation>
    <scope>NUCLEOTIDE SEQUENCE [LARGE SCALE GENOMIC DNA]</scope>
    <source>
        <strain evidence="2">cv. Victoria</strain>
        <tissue evidence="1">Leaf</tissue>
    </source>
</reference>
<sequence length="76" mass="8267">MERSSLLPPPPSRSTRFHSWYGEGFFILSPQLDTTVHASAPVFISGPARLYLLANTTNTSKSMALSAAITKKNLST</sequence>
<dbReference type="Gramene" id="TVU48706">
    <property type="protein sequence ID" value="TVU48706"/>
    <property type="gene ID" value="EJB05_08351"/>
</dbReference>
<comment type="caution">
    <text evidence="1">The sequence shown here is derived from an EMBL/GenBank/DDBJ whole genome shotgun (WGS) entry which is preliminary data.</text>
</comment>